<accession>A0A495E9Y8</accession>
<reference evidence="1 2" key="1">
    <citation type="submission" date="2018-10" db="EMBL/GenBank/DDBJ databases">
        <title>Genomic Encyclopedia of Archaeal and Bacterial Type Strains, Phase II (KMG-II): from individual species to whole genera.</title>
        <authorList>
            <person name="Goeker M."/>
        </authorList>
    </citation>
    <scope>NUCLEOTIDE SEQUENCE [LARGE SCALE GENOMIC DNA]</scope>
    <source>
        <strain evidence="1 2">DSM 25230</strain>
    </source>
</reference>
<name>A0A495E9Y8_9FLAO</name>
<dbReference type="RefSeq" id="WP_121067538.1">
    <property type="nucleotide sequence ID" value="NZ_RBIQ01000008.1"/>
</dbReference>
<keyword evidence="2" id="KW-1185">Reference proteome</keyword>
<sequence length="276" mass="30995">MKNLLPILILGFLFFSCEDVIEVDAPSETPKLNIDALIRVDTSKTRTTVKVIAGLTSSFFDDLKPAKLNQIVITNLRTETSLFLQESEPGIYVGVQNTTFFTNGELALYIEHEDQTYAARATYMEASEITKLEQGNGTLFEGNETEIIIAFTDIPNKDNYYLFDLDFNEYLVTEDDFYKGKSFEFSYFYNDDITSGMEININLLGVDEAFYNYMDLVIVQSGGSQGPFQTPVATVKGNITNITGTTDINDIKVDTKNFAFGYFAVCQSFSKSIIIE</sequence>
<dbReference type="AlphaFoldDB" id="A0A495E9Y8"/>
<dbReference type="Proteomes" id="UP000269412">
    <property type="component" value="Unassembled WGS sequence"/>
</dbReference>
<dbReference type="InterPro" id="IPR025345">
    <property type="entry name" value="DUF4249"/>
</dbReference>
<dbReference type="PROSITE" id="PS51257">
    <property type="entry name" value="PROKAR_LIPOPROTEIN"/>
    <property type="match status" value="1"/>
</dbReference>
<gene>
    <name evidence="1" type="ORF">CLV91_2138</name>
</gene>
<dbReference type="Pfam" id="PF14054">
    <property type="entry name" value="DUF4249"/>
    <property type="match status" value="1"/>
</dbReference>
<protein>
    <submittedName>
        <fullName evidence="1">Uncharacterized protein DUF4249</fullName>
    </submittedName>
</protein>
<dbReference type="OrthoDB" id="1430047at2"/>
<dbReference type="EMBL" id="RBIQ01000008">
    <property type="protein sequence ID" value="RKR13419.1"/>
    <property type="molecule type" value="Genomic_DNA"/>
</dbReference>
<comment type="caution">
    <text evidence="1">The sequence shown here is derived from an EMBL/GenBank/DDBJ whole genome shotgun (WGS) entry which is preliminary data.</text>
</comment>
<evidence type="ECO:0000313" key="1">
    <source>
        <dbReference type="EMBL" id="RKR13419.1"/>
    </source>
</evidence>
<evidence type="ECO:0000313" key="2">
    <source>
        <dbReference type="Proteomes" id="UP000269412"/>
    </source>
</evidence>
<proteinExistence type="predicted"/>
<organism evidence="1 2">
    <name type="scientific">Maribacter vaceletii</name>
    <dbReference type="NCBI Taxonomy" id="1206816"/>
    <lineage>
        <taxon>Bacteria</taxon>
        <taxon>Pseudomonadati</taxon>
        <taxon>Bacteroidota</taxon>
        <taxon>Flavobacteriia</taxon>
        <taxon>Flavobacteriales</taxon>
        <taxon>Flavobacteriaceae</taxon>
        <taxon>Maribacter</taxon>
    </lineage>
</organism>